<dbReference type="Proteomes" id="UP000286288">
    <property type="component" value="Unassembled WGS sequence"/>
</dbReference>
<dbReference type="AlphaFoldDB" id="A0A415ESC1"/>
<evidence type="ECO:0000313" key="2">
    <source>
        <dbReference type="Proteomes" id="UP000286288"/>
    </source>
</evidence>
<dbReference type="EMBL" id="QRMZ01000011">
    <property type="protein sequence ID" value="RHK06241.1"/>
    <property type="molecule type" value="Genomic_DNA"/>
</dbReference>
<gene>
    <name evidence="1" type="ORF">DW084_09610</name>
</gene>
<evidence type="ECO:0000313" key="1">
    <source>
        <dbReference type="EMBL" id="RHK06241.1"/>
    </source>
</evidence>
<proteinExistence type="predicted"/>
<accession>A0A415ESC1</accession>
<comment type="caution">
    <text evidence="1">The sequence shown here is derived from an EMBL/GenBank/DDBJ whole genome shotgun (WGS) entry which is preliminary data.</text>
</comment>
<reference evidence="1 2" key="1">
    <citation type="submission" date="2018-08" db="EMBL/GenBank/DDBJ databases">
        <title>A genome reference for cultivated species of the human gut microbiota.</title>
        <authorList>
            <person name="Zou Y."/>
            <person name="Xue W."/>
            <person name="Luo G."/>
        </authorList>
    </citation>
    <scope>NUCLEOTIDE SEQUENCE [LARGE SCALE GENOMIC DNA]</scope>
    <source>
        <strain evidence="1 2">AF48-16</strain>
    </source>
</reference>
<sequence>MILPWLRLEAAATGDLPIFSLVCNDRLAVSQSVFLHSSKKWYTVTETAAQRRQHISSCAAKNGFHEVKT</sequence>
<organism evidence="1 2">
    <name type="scientific">Enterococcus casseliflavus</name>
    <name type="common">Enterococcus flavescens</name>
    <dbReference type="NCBI Taxonomy" id="37734"/>
    <lineage>
        <taxon>Bacteria</taxon>
        <taxon>Bacillati</taxon>
        <taxon>Bacillota</taxon>
        <taxon>Bacilli</taxon>
        <taxon>Lactobacillales</taxon>
        <taxon>Enterococcaceae</taxon>
        <taxon>Enterococcus</taxon>
    </lineage>
</organism>
<name>A0A415ESC1_ENTCA</name>
<protein>
    <submittedName>
        <fullName evidence="1">Uncharacterized protein</fullName>
    </submittedName>
</protein>